<dbReference type="PANTHER" id="PTHR36740">
    <property type="entry name" value="PRC DOMAIN-CONTAINING PROTEIN"/>
    <property type="match status" value="1"/>
</dbReference>
<evidence type="ECO:0000313" key="2">
    <source>
        <dbReference type="EMBL" id="MCD7473569.1"/>
    </source>
</evidence>
<name>A0ABS8TRZ2_DATST</name>
<accession>A0ABS8TRZ2</accession>
<comment type="caution">
    <text evidence="2">The sequence shown here is derived from an EMBL/GenBank/DDBJ whole genome shotgun (WGS) entry which is preliminary data.</text>
</comment>
<feature type="compositionally biased region" description="Basic residues" evidence="1">
    <location>
        <begin position="383"/>
        <end position="392"/>
    </location>
</feature>
<proteinExistence type="predicted"/>
<gene>
    <name evidence="2" type="ORF">HAX54_015509</name>
</gene>
<feature type="region of interest" description="Disordered" evidence="1">
    <location>
        <begin position="372"/>
        <end position="392"/>
    </location>
</feature>
<sequence>MTVKKNRHEADEWIRFELKLNFPHFAMCNCFSPTTFFPHSSGFSFGFTNSKLTRETLPIHGVPHSHRNLELGVDRVQFASENYRLGKAKRDIPKSSSSDGYDFFDDLWLKDKEETDIPVVAAPRTEKQAEIPSPSKGIDDDRGAGFLEFDNKTGIEAEEIMRRSVASVDADSKFELEKGIVRRRKQMMKRSNLIAKQVISIQSALSLGFVSQLWVDINSWIVFLVEVRPNLLSGEGEKFLLEDVKQVGDVVLVEDESVMENEFKLVGLQTLVGYNVVTPRQRNIGKVRGYTFNINSGAVESLELDCLGISIIPSSLVSTYCLFVEDVVDILSDTIVVHEAAASRLQRLTKGFWDARKMAYSADEMQDYSNLKNTRAKPEYSRSRKKSSGKKLRKKMKEFADDWDLPMDFF</sequence>
<dbReference type="SUPFAM" id="SSF50346">
    <property type="entry name" value="PRC-barrel domain"/>
    <property type="match status" value="2"/>
</dbReference>
<dbReference type="InterPro" id="IPR011033">
    <property type="entry name" value="PRC_barrel-like_sf"/>
</dbReference>
<evidence type="ECO:0000313" key="3">
    <source>
        <dbReference type="Proteomes" id="UP000823775"/>
    </source>
</evidence>
<dbReference type="PANTHER" id="PTHR36740:SF1">
    <property type="entry name" value="PRC-BARREL DOMAIN-CONTAINING PROTEIN"/>
    <property type="match status" value="1"/>
</dbReference>
<keyword evidence="3" id="KW-1185">Reference proteome</keyword>
<protein>
    <recommendedName>
        <fullName evidence="4">PRC-barrel domain-containing protein</fullName>
    </recommendedName>
</protein>
<dbReference type="EMBL" id="JACEIK010001992">
    <property type="protein sequence ID" value="MCD7473569.1"/>
    <property type="molecule type" value="Genomic_DNA"/>
</dbReference>
<reference evidence="2 3" key="1">
    <citation type="journal article" date="2021" name="BMC Genomics">
        <title>Datura genome reveals duplications of psychoactive alkaloid biosynthetic genes and high mutation rate following tissue culture.</title>
        <authorList>
            <person name="Rajewski A."/>
            <person name="Carter-House D."/>
            <person name="Stajich J."/>
            <person name="Litt A."/>
        </authorList>
    </citation>
    <scope>NUCLEOTIDE SEQUENCE [LARGE SCALE GENOMIC DNA]</scope>
    <source>
        <strain evidence="2">AR-01</strain>
    </source>
</reference>
<evidence type="ECO:0008006" key="4">
    <source>
        <dbReference type="Google" id="ProtNLM"/>
    </source>
</evidence>
<dbReference type="Gene3D" id="2.30.30.240">
    <property type="entry name" value="PRC-barrel domain"/>
    <property type="match status" value="1"/>
</dbReference>
<evidence type="ECO:0000256" key="1">
    <source>
        <dbReference type="SAM" id="MobiDB-lite"/>
    </source>
</evidence>
<dbReference type="Proteomes" id="UP000823775">
    <property type="component" value="Unassembled WGS sequence"/>
</dbReference>
<organism evidence="2 3">
    <name type="scientific">Datura stramonium</name>
    <name type="common">Jimsonweed</name>
    <name type="synonym">Common thornapple</name>
    <dbReference type="NCBI Taxonomy" id="4076"/>
    <lineage>
        <taxon>Eukaryota</taxon>
        <taxon>Viridiplantae</taxon>
        <taxon>Streptophyta</taxon>
        <taxon>Embryophyta</taxon>
        <taxon>Tracheophyta</taxon>
        <taxon>Spermatophyta</taxon>
        <taxon>Magnoliopsida</taxon>
        <taxon>eudicotyledons</taxon>
        <taxon>Gunneridae</taxon>
        <taxon>Pentapetalae</taxon>
        <taxon>asterids</taxon>
        <taxon>lamiids</taxon>
        <taxon>Solanales</taxon>
        <taxon>Solanaceae</taxon>
        <taxon>Solanoideae</taxon>
        <taxon>Datureae</taxon>
        <taxon>Datura</taxon>
    </lineage>
</organism>